<sequence length="582" mass="65211">MFILTFITIVLIISCGQARCIAGGPNANSNNCDPFLYVPKDLDGSPNDDVTRWVRQLHLQQCVSIEIGERFCALFVELRSIPSGPEILDSSSVGEFFLGSCHCVTLHSWDLCSFELMRHKKVDCNFAEATSHSNTSARVHRRLCDVPFFGENVPGCNSSILLAGHRLHKMTGFPTCILNPLPDSICSPRGVCGIAQCSATTIIGLHTPQHVSNCHQTQPFCEEIGPWTPIPAEINSLWPRWTFPNCNNTCGRGNVVAIASFHDQSQARHRMYRAGIVLVSPNIFEGVFLNSLSMMKSVNFSSCLDSFGKCYCEVNTVDGILRAARFTEPCISTEECTQTDAETFTLEGELDPSNIADFDEIYEDVNCERFEVFEITYSYTNIHSQSNSHSKTHPPIFSESMKPSQRRLLRVYSPGDEYGLRDNWITGENLKKNRGYRPDVRSRFDDDFDYNNDDEDEENGNSRESSIVNGAKVAAVGEDDDDNDDDDDKDDDEDEDEEEVNQSESKRIREARSDYAAIAFEGKRKVGEFDREGAMQIASADEDCDDDSTEPLRYYDYVHVKMGNGVKISVASKVFKNADSQI</sequence>
<evidence type="ECO:0000313" key="3">
    <source>
        <dbReference type="EMBL" id="KZC05883.1"/>
    </source>
</evidence>
<keyword evidence="4" id="KW-1185">Reference proteome</keyword>
<dbReference type="Proteomes" id="UP000076502">
    <property type="component" value="Unassembled WGS sequence"/>
</dbReference>
<feature type="region of interest" description="Disordered" evidence="1">
    <location>
        <begin position="431"/>
        <end position="512"/>
    </location>
</feature>
<evidence type="ECO:0000256" key="2">
    <source>
        <dbReference type="SAM" id="SignalP"/>
    </source>
</evidence>
<name>A0A154P224_DUFNO</name>
<dbReference type="EMBL" id="KQ434801">
    <property type="protein sequence ID" value="KZC05883.1"/>
    <property type="molecule type" value="Genomic_DNA"/>
</dbReference>
<dbReference type="AlphaFoldDB" id="A0A154P224"/>
<proteinExistence type="predicted"/>
<feature type="compositionally biased region" description="Basic and acidic residues" evidence="1">
    <location>
        <begin position="436"/>
        <end position="445"/>
    </location>
</feature>
<dbReference type="OrthoDB" id="6687237at2759"/>
<feature type="region of interest" description="Disordered" evidence="1">
    <location>
        <begin position="384"/>
        <end position="403"/>
    </location>
</feature>
<feature type="chain" id="PRO_5007599187" description="DUF4789 domain-containing protein" evidence="2">
    <location>
        <begin position="19"/>
        <end position="582"/>
    </location>
</feature>
<gene>
    <name evidence="3" type="ORF">WN55_06672</name>
</gene>
<reference evidence="3 4" key="1">
    <citation type="submission" date="2015-07" db="EMBL/GenBank/DDBJ databases">
        <title>The genome of Dufourea novaeangliae.</title>
        <authorList>
            <person name="Pan H."/>
            <person name="Kapheim K."/>
        </authorList>
    </citation>
    <scope>NUCLEOTIDE SEQUENCE [LARGE SCALE GENOMIC DNA]</scope>
    <source>
        <strain evidence="3">0120121106</strain>
        <tissue evidence="3">Whole body</tissue>
    </source>
</reference>
<evidence type="ECO:0000313" key="4">
    <source>
        <dbReference type="Proteomes" id="UP000076502"/>
    </source>
</evidence>
<feature type="compositionally biased region" description="Acidic residues" evidence="1">
    <location>
        <begin position="446"/>
        <end position="459"/>
    </location>
</feature>
<evidence type="ECO:0000256" key="1">
    <source>
        <dbReference type="SAM" id="MobiDB-lite"/>
    </source>
</evidence>
<protein>
    <recommendedName>
        <fullName evidence="5">DUF4789 domain-containing protein</fullName>
    </recommendedName>
</protein>
<accession>A0A154P224</accession>
<keyword evidence="2" id="KW-0732">Signal</keyword>
<feature type="compositionally biased region" description="Acidic residues" evidence="1">
    <location>
        <begin position="477"/>
        <end position="501"/>
    </location>
</feature>
<evidence type="ECO:0008006" key="5">
    <source>
        <dbReference type="Google" id="ProtNLM"/>
    </source>
</evidence>
<organism evidence="3 4">
    <name type="scientific">Dufourea novaeangliae</name>
    <name type="common">Sweat bee</name>
    <dbReference type="NCBI Taxonomy" id="178035"/>
    <lineage>
        <taxon>Eukaryota</taxon>
        <taxon>Metazoa</taxon>
        <taxon>Ecdysozoa</taxon>
        <taxon>Arthropoda</taxon>
        <taxon>Hexapoda</taxon>
        <taxon>Insecta</taxon>
        <taxon>Pterygota</taxon>
        <taxon>Neoptera</taxon>
        <taxon>Endopterygota</taxon>
        <taxon>Hymenoptera</taxon>
        <taxon>Apocrita</taxon>
        <taxon>Aculeata</taxon>
        <taxon>Apoidea</taxon>
        <taxon>Anthophila</taxon>
        <taxon>Halictidae</taxon>
        <taxon>Rophitinae</taxon>
        <taxon>Dufourea</taxon>
    </lineage>
</organism>
<feature type="signal peptide" evidence="2">
    <location>
        <begin position="1"/>
        <end position="18"/>
    </location>
</feature>